<dbReference type="PROSITE" id="PS01223">
    <property type="entry name" value="PROA"/>
    <property type="match status" value="1"/>
</dbReference>
<dbReference type="FunFam" id="3.40.309.10:FF:000015">
    <property type="entry name" value="Delta-1-pyrroline-5-carboxylate synthase"/>
    <property type="match status" value="1"/>
</dbReference>
<comment type="similarity">
    <text evidence="3">In the C-terminal section; belongs to the gamma-glutamyl phosphate reductase family.</text>
</comment>
<evidence type="ECO:0000256" key="10">
    <source>
        <dbReference type="ARBA" id="ARBA00022840"/>
    </source>
</evidence>
<dbReference type="HAMAP" id="MF_00412">
    <property type="entry name" value="ProA"/>
    <property type="match status" value="1"/>
</dbReference>
<evidence type="ECO:0000256" key="7">
    <source>
        <dbReference type="ARBA" id="ARBA00022679"/>
    </source>
</evidence>
<dbReference type="GO" id="GO:0004349">
    <property type="term" value="F:glutamate 5-kinase activity"/>
    <property type="evidence" value="ECO:0007669"/>
    <property type="project" value="UniProtKB-EC"/>
</dbReference>
<keyword evidence="7" id="KW-0808">Transferase</keyword>
<feature type="signal peptide" evidence="17">
    <location>
        <begin position="1"/>
        <end position="23"/>
    </location>
</feature>
<feature type="transmembrane region" description="Helical" evidence="16">
    <location>
        <begin position="244"/>
        <end position="263"/>
    </location>
</feature>
<dbReference type="GO" id="GO:0004350">
    <property type="term" value="F:glutamate-5-semialdehyde dehydrogenase activity"/>
    <property type="evidence" value="ECO:0007669"/>
    <property type="project" value="UniProtKB-EC"/>
</dbReference>
<comment type="catalytic activity">
    <reaction evidence="14">
        <text>L-glutamate 5-semialdehyde + phosphate + NADP(+) = L-glutamyl 5-phosphate + NADPH + H(+)</text>
        <dbReference type="Rhea" id="RHEA:19541"/>
        <dbReference type="ChEBI" id="CHEBI:15378"/>
        <dbReference type="ChEBI" id="CHEBI:43474"/>
        <dbReference type="ChEBI" id="CHEBI:57783"/>
        <dbReference type="ChEBI" id="CHEBI:58066"/>
        <dbReference type="ChEBI" id="CHEBI:58274"/>
        <dbReference type="ChEBI" id="CHEBI:58349"/>
        <dbReference type="EC" id="1.2.1.41"/>
    </reaction>
</comment>
<evidence type="ECO:0000256" key="15">
    <source>
        <dbReference type="ARBA" id="ARBA00049141"/>
    </source>
</evidence>
<accession>A0A8S9MIJ7</accession>
<evidence type="ECO:0000256" key="2">
    <source>
        <dbReference type="ARBA" id="ARBA00005185"/>
    </source>
</evidence>
<keyword evidence="16" id="KW-0472">Membrane</keyword>
<dbReference type="NCBIfam" id="TIGR00407">
    <property type="entry name" value="proA"/>
    <property type="match status" value="1"/>
</dbReference>
<evidence type="ECO:0000256" key="6">
    <source>
        <dbReference type="ARBA" id="ARBA00022650"/>
    </source>
</evidence>
<dbReference type="AlphaFoldDB" id="A0A8S9MIJ7"/>
<dbReference type="InterPro" id="IPR016163">
    <property type="entry name" value="Ald_DH_C"/>
</dbReference>
<feature type="transmembrane region" description="Helical" evidence="16">
    <location>
        <begin position="132"/>
        <end position="151"/>
    </location>
</feature>
<evidence type="ECO:0000256" key="5">
    <source>
        <dbReference type="ARBA" id="ARBA00022605"/>
    </source>
</evidence>
<dbReference type="CDD" id="cd07079">
    <property type="entry name" value="ALDH_F18-19_ProA-GPR"/>
    <property type="match status" value="1"/>
</dbReference>
<keyword evidence="17" id="KW-0732">Signal</keyword>
<dbReference type="NCBIfam" id="NF001221">
    <property type="entry name" value="PRK00197.1"/>
    <property type="match status" value="1"/>
</dbReference>
<keyword evidence="6" id="KW-0641">Proline biosynthesis</keyword>
<comment type="catalytic activity">
    <reaction evidence="15">
        <text>L-glutamate + ATP = L-glutamyl 5-phosphate + ADP</text>
        <dbReference type="Rhea" id="RHEA:14877"/>
        <dbReference type="ChEBI" id="CHEBI:29985"/>
        <dbReference type="ChEBI" id="CHEBI:30616"/>
        <dbReference type="ChEBI" id="CHEBI:58274"/>
        <dbReference type="ChEBI" id="CHEBI:456216"/>
        <dbReference type="EC" id="2.7.2.11"/>
    </reaction>
</comment>
<evidence type="ECO:0000256" key="8">
    <source>
        <dbReference type="ARBA" id="ARBA00022741"/>
    </source>
</evidence>
<evidence type="ECO:0000256" key="17">
    <source>
        <dbReference type="SAM" id="SignalP"/>
    </source>
</evidence>
<evidence type="ECO:0000256" key="16">
    <source>
        <dbReference type="SAM" id="Phobius"/>
    </source>
</evidence>
<keyword evidence="10" id="KW-0067">ATP-binding</keyword>
<organism evidence="18 19">
    <name type="scientific">Brassica cretica</name>
    <name type="common">Mustard</name>
    <dbReference type="NCBI Taxonomy" id="69181"/>
    <lineage>
        <taxon>Eukaryota</taxon>
        <taxon>Viridiplantae</taxon>
        <taxon>Streptophyta</taxon>
        <taxon>Embryophyta</taxon>
        <taxon>Tracheophyta</taxon>
        <taxon>Spermatophyta</taxon>
        <taxon>Magnoliopsida</taxon>
        <taxon>eudicotyledons</taxon>
        <taxon>Gunneridae</taxon>
        <taxon>Pentapetalae</taxon>
        <taxon>rosids</taxon>
        <taxon>malvids</taxon>
        <taxon>Brassicales</taxon>
        <taxon>Brassicaceae</taxon>
        <taxon>Brassiceae</taxon>
        <taxon>Brassica</taxon>
    </lineage>
</organism>
<dbReference type="SUPFAM" id="SSF53720">
    <property type="entry name" value="ALDH-like"/>
    <property type="match status" value="1"/>
</dbReference>
<comment type="pathway">
    <text evidence="1">Amino-acid biosynthesis; L-proline biosynthesis; L-glutamate 5-semialdehyde from L-glutamate: step 2/2.</text>
</comment>
<evidence type="ECO:0000256" key="14">
    <source>
        <dbReference type="ARBA" id="ARBA00049024"/>
    </source>
</evidence>
<proteinExistence type="inferred from homology"/>
<evidence type="ECO:0000256" key="11">
    <source>
        <dbReference type="ARBA" id="ARBA00022857"/>
    </source>
</evidence>
<dbReference type="EMBL" id="QGKW02000007">
    <property type="protein sequence ID" value="KAF2617299.1"/>
    <property type="molecule type" value="Genomic_DNA"/>
</dbReference>
<sequence>MCLSLFAAVPSLLGLFDMREVLGFSLALVIAPLQRVASPAVSLFLCLFDEKIEQRMCAAVGFLGLDLDRFLLISSLILLLVRRRFDLPLLRLWWVSASGLGCHLAWVGASRFSSVSSGTGSPFPSLSVYRGLLLYLFTSNLLFTVPWLGVYPGSSCCPCRCKRRILAALELVRWFSTASSVPAVRVIDRFSRAWSSHTSQHHCGSLELFWWCAIHFSAEVAVYSDLTFPGRPVARARACRCRMLHLHVCVSLFAVVPSLLVPFDMREVMGFSLDLVIAPLQRVASPAVSLFLWLFGEKIEQRMCAAVGFLGLDLDRFLLRSSPIRLLVRRRFGLPLLRLWWVSASGLGCHLARVGASRFSSVSSGAGSPFPSMSVYWCKRRILAALELARWFSTASGVPAVLVIDRFSCAWSWHTSQHHCGSLELWWWYAIHFSADLGLMVREWGGGVSLFCLVRHCVQEVLHELFSAELISLRADHRGGQNYRALSSEDRKNILLDIATALEANEKIIKAENDLDVAAALEAGYEESLVARLVMKPGKISSLAASIRQLAEMEDPIGRVLKKTEVADGLILEKTSSPLGVLLIVFESRPDALVQIASLAIRSGNGLLLKGGKEARRSNAILHKVITDAIPKTVGGKLIGLVTSRDEIPDLLKLDDVIDLVIPRGSNKLVSQIKNSTKIPVLGHADGICHVYVDKSCKVDMAKRVVSDAKLDYPAACNAMETLLVHKDLEQNGVLNELIYALQANGVTLYGGPKASGKLNIPEAKSFHHEYSSKACTVEIVEDVHGAIDHIHQHGSAHTDCIVTEDSEVAEIFLRQVDSAAVIHNASTRFCDGFRFGLGAEVGISTSRIHARGPVGVEGLLTTRWIMRGKGQVVDGDNGVAYTHKDIPVLERTKAVENGH</sequence>
<comment type="similarity">
    <text evidence="4">In the N-terminal section; belongs to the glutamate 5-kinase family.</text>
</comment>
<comment type="pathway">
    <text evidence="2">Amino-acid biosynthesis; L-proline biosynthesis; L-glutamate 5-semialdehyde from L-glutamate: step 1/2.</text>
</comment>
<dbReference type="Gene3D" id="3.40.309.10">
    <property type="entry name" value="Aldehyde Dehydrogenase, Chain A, domain 2"/>
    <property type="match status" value="1"/>
</dbReference>
<keyword evidence="11" id="KW-0521">NADP</keyword>
<name>A0A8S9MIJ7_BRACR</name>
<dbReference type="Proteomes" id="UP000712281">
    <property type="component" value="Unassembled WGS sequence"/>
</dbReference>
<feature type="transmembrane region" description="Helical" evidence="16">
    <location>
        <begin position="60"/>
        <end position="81"/>
    </location>
</feature>
<evidence type="ECO:0000256" key="9">
    <source>
        <dbReference type="ARBA" id="ARBA00022777"/>
    </source>
</evidence>
<dbReference type="Gene3D" id="3.40.605.10">
    <property type="entry name" value="Aldehyde Dehydrogenase, Chain A, domain 1"/>
    <property type="match status" value="1"/>
</dbReference>
<dbReference type="InterPro" id="IPR000965">
    <property type="entry name" value="GPR_dom"/>
</dbReference>
<evidence type="ECO:0000256" key="13">
    <source>
        <dbReference type="ARBA" id="ARBA00023268"/>
    </source>
</evidence>
<gene>
    <name evidence="18" type="ORF">F2Q68_00041579</name>
</gene>
<feature type="transmembrane region" description="Helical" evidence="16">
    <location>
        <begin position="24"/>
        <end position="48"/>
    </location>
</feature>
<keyword evidence="12" id="KW-0560">Oxidoreductase</keyword>
<dbReference type="InterPro" id="IPR016161">
    <property type="entry name" value="Ald_DH/histidinol_DH"/>
</dbReference>
<evidence type="ECO:0000313" key="18">
    <source>
        <dbReference type="EMBL" id="KAF2617299.1"/>
    </source>
</evidence>
<feature type="chain" id="PRO_5035901632" description="Glutamate-5-semialdehyde dehydrogenase" evidence="17">
    <location>
        <begin position="24"/>
        <end position="900"/>
    </location>
</feature>
<dbReference type="InterPro" id="IPR020593">
    <property type="entry name" value="G-glutamylP_reductase_CS"/>
</dbReference>
<keyword evidence="13" id="KW-0511">Multifunctional enzyme</keyword>
<evidence type="ECO:0000313" key="19">
    <source>
        <dbReference type="Proteomes" id="UP000712281"/>
    </source>
</evidence>
<dbReference type="InterPro" id="IPR016162">
    <property type="entry name" value="Ald_DH_N"/>
</dbReference>
<dbReference type="GO" id="GO:0005524">
    <property type="term" value="F:ATP binding"/>
    <property type="evidence" value="ECO:0007669"/>
    <property type="project" value="UniProtKB-KW"/>
</dbReference>
<keyword evidence="5" id="KW-0028">Amino-acid biosynthesis</keyword>
<keyword evidence="16" id="KW-1133">Transmembrane helix</keyword>
<keyword evidence="16" id="KW-0812">Transmembrane</keyword>
<reference evidence="18" key="1">
    <citation type="submission" date="2019-12" db="EMBL/GenBank/DDBJ databases">
        <title>Genome sequencing and annotation of Brassica cretica.</title>
        <authorList>
            <person name="Studholme D.J."/>
            <person name="Sarris P.F."/>
        </authorList>
    </citation>
    <scope>NUCLEOTIDE SEQUENCE</scope>
    <source>
        <strain evidence="18">PFS-001/15</strain>
        <tissue evidence="18">Leaf</tissue>
    </source>
</reference>
<keyword evidence="8" id="KW-0547">Nucleotide-binding</keyword>
<evidence type="ECO:0000256" key="3">
    <source>
        <dbReference type="ARBA" id="ARBA00006300"/>
    </source>
</evidence>
<dbReference type="GO" id="GO:0008652">
    <property type="term" value="P:amino acid biosynthetic process"/>
    <property type="evidence" value="ECO:0007669"/>
    <property type="project" value="UniProtKB-KW"/>
</dbReference>
<comment type="caution">
    <text evidence="18">The sequence shown here is derived from an EMBL/GenBank/DDBJ whole genome shotgun (WGS) entry which is preliminary data.</text>
</comment>
<protein>
    <recommendedName>
        <fullName evidence="20">Glutamate-5-semialdehyde dehydrogenase</fullName>
    </recommendedName>
</protein>
<dbReference type="PANTHER" id="PTHR11063">
    <property type="entry name" value="GLUTAMATE SEMIALDEHYDE DEHYDROGENASE"/>
    <property type="match status" value="1"/>
</dbReference>
<evidence type="ECO:0000256" key="4">
    <source>
        <dbReference type="ARBA" id="ARBA00009302"/>
    </source>
</evidence>
<evidence type="ECO:0008006" key="20">
    <source>
        <dbReference type="Google" id="ProtNLM"/>
    </source>
</evidence>
<dbReference type="PANTHER" id="PTHR11063:SF8">
    <property type="entry name" value="DELTA-1-PYRROLINE-5-CARBOXYLATE SYNTHASE"/>
    <property type="match status" value="1"/>
</dbReference>
<evidence type="ECO:0000256" key="12">
    <source>
        <dbReference type="ARBA" id="ARBA00023002"/>
    </source>
</evidence>
<feature type="transmembrane region" description="Helical" evidence="16">
    <location>
        <begin position="93"/>
        <end position="112"/>
    </location>
</feature>
<keyword evidence="9" id="KW-0418">Kinase</keyword>
<evidence type="ECO:0000256" key="1">
    <source>
        <dbReference type="ARBA" id="ARBA00004985"/>
    </source>
</evidence>